<name>A0A1F7FLV4_UNCRA</name>
<dbReference type="Proteomes" id="UP000179243">
    <property type="component" value="Unassembled WGS sequence"/>
</dbReference>
<dbReference type="AlphaFoldDB" id="A0A1F7FLV4"/>
<dbReference type="Gene3D" id="3.40.50.150">
    <property type="entry name" value="Vaccinia Virus protein VP39"/>
    <property type="match status" value="1"/>
</dbReference>
<comment type="caution">
    <text evidence="1">The sequence shown here is derived from an EMBL/GenBank/DDBJ whole genome shotgun (WGS) entry which is preliminary data.</text>
</comment>
<sequence length="198" mass="22307">MIPNIAHAIILGLVSEKSSVLDLGCGSGDLLKALIDSKRATGMGVEIDEDMVTECLRKGLSVVQFNINDGLAAYPDQSYDYVILNQTLQSIYQTQLLLNEAVRVGKRVIVGIPNFAYWRIRASILVRGKLPITRVLSHQWYNTPNIRLVTVRDFTETVRCLGLAIIEHHYTWRNRCLPFPLRLCPNLFADNAIFVLSH</sequence>
<evidence type="ECO:0000313" key="2">
    <source>
        <dbReference type="Proteomes" id="UP000179243"/>
    </source>
</evidence>
<dbReference type="SUPFAM" id="SSF53335">
    <property type="entry name" value="S-adenosyl-L-methionine-dependent methyltransferases"/>
    <property type="match status" value="1"/>
</dbReference>
<protein>
    <submittedName>
        <fullName evidence="1">Methionine biosynthesis protein MetW</fullName>
    </submittedName>
</protein>
<proteinExistence type="predicted"/>
<organism evidence="1 2">
    <name type="scientific">Candidatus Raymondbacteria bacterium RIFOXYD12_FULL_49_13</name>
    <dbReference type="NCBI Taxonomy" id="1817890"/>
    <lineage>
        <taxon>Bacteria</taxon>
        <taxon>Raymondiibacteriota</taxon>
    </lineage>
</organism>
<dbReference type="NCBIfam" id="TIGR02081">
    <property type="entry name" value="metW"/>
    <property type="match status" value="1"/>
</dbReference>
<accession>A0A1F7FLV4</accession>
<dbReference type="Pfam" id="PF07021">
    <property type="entry name" value="MetW"/>
    <property type="match status" value="1"/>
</dbReference>
<dbReference type="InterPro" id="IPR029063">
    <property type="entry name" value="SAM-dependent_MTases_sf"/>
</dbReference>
<dbReference type="EMBL" id="MFYX01000006">
    <property type="protein sequence ID" value="OGK07486.1"/>
    <property type="molecule type" value="Genomic_DNA"/>
</dbReference>
<reference evidence="1 2" key="1">
    <citation type="journal article" date="2016" name="Nat. Commun.">
        <title>Thousands of microbial genomes shed light on interconnected biogeochemical processes in an aquifer system.</title>
        <authorList>
            <person name="Anantharaman K."/>
            <person name="Brown C.T."/>
            <person name="Hug L.A."/>
            <person name="Sharon I."/>
            <person name="Castelle C.J."/>
            <person name="Probst A.J."/>
            <person name="Thomas B.C."/>
            <person name="Singh A."/>
            <person name="Wilkins M.J."/>
            <person name="Karaoz U."/>
            <person name="Brodie E.L."/>
            <person name="Williams K.H."/>
            <person name="Hubbard S.S."/>
            <person name="Banfield J.F."/>
        </authorList>
    </citation>
    <scope>NUCLEOTIDE SEQUENCE [LARGE SCALE GENOMIC DNA]</scope>
</reference>
<gene>
    <name evidence="1" type="ORF">A2519_20215</name>
</gene>
<dbReference type="CDD" id="cd02440">
    <property type="entry name" value="AdoMet_MTases"/>
    <property type="match status" value="1"/>
</dbReference>
<evidence type="ECO:0000313" key="1">
    <source>
        <dbReference type="EMBL" id="OGK07486.1"/>
    </source>
</evidence>
<dbReference type="InterPro" id="IPR010743">
    <property type="entry name" value="Methionine_synth_MetW"/>
</dbReference>